<evidence type="ECO:0000313" key="2">
    <source>
        <dbReference type="EMBL" id="TCP60912.1"/>
    </source>
</evidence>
<reference evidence="2 3" key="1">
    <citation type="submission" date="2019-03" db="EMBL/GenBank/DDBJ databases">
        <title>Genomic Encyclopedia of Type Strains, Phase IV (KMG-IV): sequencing the most valuable type-strain genomes for metagenomic binning, comparative biology and taxonomic classification.</title>
        <authorList>
            <person name="Goeker M."/>
        </authorList>
    </citation>
    <scope>NUCLEOTIDE SEQUENCE [LARGE SCALE GENOMIC DNA]</scope>
    <source>
        <strain evidence="2 3">DSM 24766</strain>
    </source>
</reference>
<dbReference type="Pfam" id="PF04964">
    <property type="entry name" value="Flp_Fap"/>
    <property type="match status" value="1"/>
</dbReference>
<dbReference type="Proteomes" id="UP000295050">
    <property type="component" value="Unassembled WGS sequence"/>
</dbReference>
<dbReference type="InterPro" id="IPR007047">
    <property type="entry name" value="Flp_Fap"/>
</dbReference>
<keyword evidence="1" id="KW-0812">Transmembrane</keyword>
<dbReference type="AlphaFoldDB" id="A0A4R2RC27"/>
<dbReference type="RefSeq" id="WP_207904416.1">
    <property type="nucleotide sequence ID" value="NZ_SLXU01000007.1"/>
</dbReference>
<name>A0A4R2RC27_9RHOB</name>
<gene>
    <name evidence="2" type="ORF">EV663_10787</name>
</gene>
<dbReference type="EMBL" id="SLXU01000007">
    <property type="protein sequence ID" value="TCP60912.1"/>
    <property type="molecule type" value="Genomic_DNA"/>
</dbReference>
<feature type="transmembrane region" description="Helical" evidence="1">
    <location>
        <begin position="26"/>
        <end position="47"/>
    </location>
</feature>
<proteinExistence type="predicted"/>
<comment type="caution">
    <text evidence="2">The sequence shown here is derived from an EMBL/GenBank/DDBJ whole genome shotgun (WGS) entry which is preliminary data.</text>
</comment>
<sequence>MGIMTIIGRLRGYLREKMRDESGATAVEYAVILAAVAGAIIAAGVTWGDDIIAAIDAIIDEL</sequence>
<keyword evidence="1" id="KW-0472">Membrane</keyword>
<evidence type="ECO:0000256" key="1">
    <source>
        <dbReference type="SAM" id="Phobius"/>
    </source>
</evidence>
<evidence type="ECO:0000313" key="3">
    <source>
        <dbReference type="Proteomes" id="UP000295050"/>
    </source>
</evidence>
<accession>A0A4R2RC27</accession>
<keyword evidence="3" id="KW-1185">Reference proteome</keyword>
<protein>
    <submittedName>
        <fullName evidence="2">Flp pilus assembly pilin Flp</fullName>
    </submittedName>
</protein>
<organism evidence="2 3">
    <name type="scientific">Rhodovulum bhavnagarense</name>
    <dbReference type="NCBI Taxonomy" id="992286"/>
    <lineage>
        <taxon>Bacteria</taxon>
        <taxon>Pseudomonadati</taxon>
        <taxon>Pseudomonadota</taxon>
        <taxon>Alphaproteobacteria</taxon>
        <taxon>Rhodobacterales</taxon>
        <taxon>Paracoccaceae</taxon>
        <taxon>Rhodovulum</taxon>
    </lineage>
</organism>
<keyword evidence="1" id="KW-1133">Transmembrane helix</keyword>